<evidence type="ECO:0008006" key="11">
    <source>
        <dbReference type="Google" id="ProtNLM"/>
    </source>
</evidence>
<evidence type="ECO:0000256" key="5">
    <source>
        <dbReference type="ARBA" id="ARBA00023170"/>
    </source>
</evidence>
<dbReference type="SUPFAM" id="SSF52058">
    <property type="entry name" value="L domain-like"/>
    <property type="match status" value="1"/>
</dbReference>
<dbReference type="Pfam" id="PF00560">
    <property type="entry name" value="LRR_1"/>
    <property type="match status" value="2"/>
</dbReference>
<keyword evidence="10" id="KW-1185">Reference proteome</keyword>
<keyword evidence="2" id="KW-0433">Leucine-rich repeat</keyword>
<keyword evidence="4" id="KW-0677">Repeat</keyword>
<protein>
    <recommendedName>
        <fullName evidence="11">Leucine-rich repeat-containing N-terminal plant-type domain-containing protein</fullName>
    </recommendedName>
</protein>
<dbReference type="AlphaFoldDB" id="A0AAP0EA65"/>
<evidence type="ECO:0000256" key="6">
    <source>
        <dbReference type="ARBA" id="ARBA00023180"/>
    </source>
</evidence>
<evidence type="ECO:0000259" key="8">
    <source>
        <dbReference type="Pfam" id="PF23598"/>
    </source>
</evidence>
<dbReference type="Pfam" id="PF08263">
    <property type="entry name" value="LRRNT_2"/>
    <property type="match status" value="1"/>
</dbReference>
<dbReference type="PANTHER" id="PTHR48053:SF164">
    <property type="entry name" value="LEUCINE-RICH REPEAT-CONTAINING N-TERMINAL PLANT-TYPE DOMAIN-CONTAINING PROTEIN"/>
    <property type="match status" value="1"/>
</dbReference>
<feature type="domain" description="Disease resistance R13L4/SHOC-2-like LRR" evidence="8">
    <location>
        <begin position="305"/>
        <end position="390"/>
    </location>
</feature>
<dbReference type="PANTHER" id="PTHR48053">
    <property type="entry name" value="LEUCINE RICH REPEAT FAMILY PROTEIN, EXPRESSED"/>
    <property type="match status" value="1"/>
</dbReference>
<evidence type="ECO:0000256" key="3">
    <source>
        <dbReference type="ARBA" id="ARBA00022729"/>
    </source>
</evidence>
<reference evidence="9 10" key="1">
    <citation type="submission" date="2024-01" db="EMBL/GenBank/DDBJ databases">
        <title>Genome assemblies of Stephania.</title>
        <authorList>
            <person name="Yang L."/>
        </authorList>
    </citation>
    <scope>NUCLEOTIDE SEQUENCE [LARGE SCALE GENOMIC DNA]</scope>
    <source>
        <strain evidence="9">YNDBR</strain>
        <tissue evidence="9">Leaf</tissue>
    </source>
</reference>
<keyword evidence="5" id="KW-0675">Receptor</keyword>
<comment type="subcellular location">
    <subcellularLocation>
        <location evidence="1">Membrane</location>
        <topology evidence="1">Single-pass membrane protein</topology>
    </subcellularLocation>
</comment>
<dbReference type="InterPro" id="IPR001611">
    <property type="entry name" value="Leu-rich_rpt"/>
</dbReference>
<feature type="domain" description="Leucine-rich repeat-containing N-terminal plant-type" evidence="7">
    <location>
        <begin position="94"/>
        <end position="140"/>
    </location>
</feature>
<dbReference type="Pfam" id="PF23598">
    <property type="entry name" value="LRR_14"/>
    <property type="match status" value="1"/>
</dbReference>
<evidence type="ECO:0000256" key="4">
    <source>
        <dbReference type="ARBA" id="ARBA00022737"/>
    </source>
</evidence>
<evidence type="ECO:0000256" key="2">
    <source>
        <dbReference type="ARBA" id="ARBA00022614"/>
    </source>
</evidence>
<dbReference type="InterPro" id="IPR032675">
    <property type="entry name" value="LRR_dom_sf"/>
</dbReference>
<accession>A0AAP0EA65</accession>
<dbReference type="InterPro" id="IPR051716">
    <property type="entry name" value="Plant_RL_S/T_kinase"/>
</dbReference>
<dbReference type="FunFam" id="3.80.10.10:FF:000412">
    <property type="entry name" value="Leucine-rich repeat receptor-like protein kinase PXL1"/>
    <property type="match status" value="1"/>
</dbReference>
<keyword evidence="6" id="KW-0325">Glycoprotein</keyword>
<dbReference type="EMBL" id="JBBNAF010000013">
    <property type="protein sequence ID" value="KAK9087697.1"/>
    <property type="molecule type" value="Genomic_DNA"/>
</dbReference>
<sequence length="393" mass="44689">MAMKWWTRAHKRDDEVMRLTMEQKVERWRRKWGEVYTFILRVEHRSEVLLLVSVTDLSDSRSKERRRGNEGSSVLTLLFLCSYNGFSRIHAGSLNDEVLALLSIKSGLIDTSNYLKNRELLVEGWKNKFVHCNWTGVFCNSNCEVEKLDLSHKNLTGDISNDIERLSSLAFFNISHNEFSSSLPKSISNLKFLRQLDVSINYFNGGFPTDLERAVGLTLIVTYNNCFSGSLPGYLGNVTSLEILDLRGRYFEGTIPSSYKNLQKLKFLGLSGNNLTGRIPTMIGQISSLESIFLGYNRFEGEIPREFGDLTNLRYLDLATGSFSVHIPAELGRLQEVQTMLLYNNRLEGEIPPEITNMTSLISLDLSRNRLSGEIPLGISELKNLEVLESDVY</sequence>
<evidence type="ECO:0000259" key="7">
    <source>
        <dbReference type="Pfam" id="PF08263"/>
    </source>
</evidence>
<organism evidence="9 10">
    <name type="scientific">Stephania yunnanensis</name>
    <dbReference type="NCBI Taxonomy" id="152371"/>
    <lineage>
        <taxon>Eukaryota</taxon>
        <taxon>Viridiplantae</taxon>
        <taxon>Streptophyta</taxon>
        <taxon>Embryophyta</taxon>
        <taxon>Tracheophyta</taxon>
        <taxon>Spermatophyta</taxon>
        <taxon>Magnoliopsida</taxon>
        <taxon>Ranunculales</taxon>
        <taxon>Menispermaceae</taxon>
        <taxon>Menispermoideae</taxon>
        <taxon>Cissampelideae</taxon>
        <taxon>Stephania</taxon>
    </lineage>
</organism>
<name>A0AAP0EA65_9MAGN</name>
<dbReference type="FunFam" id="3.80.10.10:FF:000410">
    <property type="entry name" value="Leucine-rich repeat receptor-like protein kinase PXL1"/>
    <property type="match status" value="1"/>
</dbReference>
<dbReference type="GO" id="GO:0016020">
    <property type="term" value="C:membrane"/>
    <property type="evidence" value="ECO:0007669"/>
    <property type="project" value="UniProtKB-SubCell"/>
</dbReference>
<dbReference type="InterPro" id="IPR055414">
    <property type="entry name" value="LRR_R13L4/SHOC2-like"/>
</dbReference>
<dbReference type="Proteomes" id="UP001420932">
    <property type="component" value="Unassembled WGS sequence"/>
</dbReference>
<proteinExistence type="predicted"/>
<evidence type="ECO:0000313" key="9">
    <source>
        <dbReference type="EMBL" id="KAK9087697.1"/>
    </source>
</evidence>
<gene>
    <name evidence="9" type="ORF">Syun_030091</name>
</gene>
<dbReference type="Gene3D" id="3.80.10.10">
    <property type="entry name" value="Ribonuclease Inhibitor"/>
    <property type="match status" value="3"/>
</dbReference>
<dbReference type="InterPro" id="IPR013210">
    <property type="entry name" value="LRR_N_plant-typ"/>
</dbReference>
<evidence type="ECO:0000313" key="10">
    <source>
        <dbReference type="Proteomes" id="UP001420932"/>
    </source>
</evidence>
<comment type="caution">
    <text evidence="9">The sequence shown here is derived from an EMBL/GenBank/DDBJ whole genome shotgun (WGS) entry which is preliminary data.</text>
</comment>
<evidence type="ECO:0000256" key="1">
    <source>
        <dbReference type="ARBA" id="ARBA00004167"/>
    </source>
</evidence>
<keyword evidence="3" id="KW-0732">Signal</keyword>